<feature type="domain" description="HD/PDEase" evidence="1">
    <location>
        <begin position="36"/>
        <end position="153"/>
    </location>
</feature>
<name>A0AAX0VB63_LATSK</name>
<evidence type="ECO:0000313" key="3">
    <source>
        <dbReference type="Proteomes" id="UP000234349"/>
    </source>
</evidence>
<dbReference type="RefSeq" id="WP_011375073.1">
    <property type="nucleotide sequence ID" value="NZ_AP017931.1"/>
</dbReference>
<comment type="caution">
    <text evidence="2">The sequence shown here is derived from an EMBL/GenBank/DDBJ whole genome shotgun (WGS) entry which is preliminary data.</text>
</comment>
<dbReference type="SUPFAM" id="SSF109604">
    <property type="entry name" value="HD-domain/PDEase-like"/>
    <property type="match status" value="1"/>
</dbReference>
<gene>
    <name evidence="2" type="ORF">CUR37_04960</name>
</gene>
<sequence>MNATAKWYQDADYMALIADLLEKEEVQKLANYTQHHHSDRLEHSLSVSYRSYELAKKWHLNVRSVARAGLLHDLFYYDWRDTKFDLGTHAYVHPRIALRNAEKLTELSPMEKDIIVKHMWGATVSHPKYRESYIVSLVDDYCAITEFCSPLWSKFKQKVRHQSAATQTNK</sequence>
<evidence type="ECO:0000313" key="2">
    <source>
        <dbReference type="EMBL" id="PKX78253.1"/>
    </source>
</evidence>
<dbReference type="AlphaFoldDB" id="A0AAX0VB63"/>
<organism evidence="2 3">
    <name type="scientific">Latilactobacillus sakei</name>
    <name type="common">Lactobacillus sakei</name>
    <dbReference type="NCBI Taxonomy" id="1599"/>
    <lineage>
        <taxon>Bacteria</taxon>
        <taxon>Bacillati</taxon>
        <taxon>Bacillota</taxon>
        <taxon>Bacilli</taxon>
        <taxon>Lactobacillales</taxon>
        <taxon>Lactobacillaceae</taxon>
        <taxon>Latilactobacillus</taxon>
    </lineage>
</organism>
<dbReference type="Proteomes" id="UP000234349">
    <property type="component" value="Unassembled WGS sequence"/>
</dbReference>
<dbReference type="CDD" id="cd00077">
    <property type="entry name" value="HDc"/>
    <property type="match status" value="1"/>
</dbReference>
<dbReference type="InterPro" id="IPR003607">
    <property type="entry name" value="HD/PDEase_dom"/>
</dbReference>
<proteinExistence type="predicted"/>
<dbReference type="InterPro" id="IPR006674">
    <property type="entry name" value="HD_domain"/>
</dbReference>
<accession>A0AAX0VB63</accession>
<protein>
    <submittedName>
        <fullName evidence="2">HD domain-containing protein</fullName>
    </submittedName>
</protein>
<dbReference type="Pfam" id="PF01966">
    <property type="entry name" value="HD"/>
    <property type="match status" value="1"/>
</dbReference>
<dbReference type="SMART" id="SM00471">
    <property type="entry name" value="HDc"/>
    <property type="match status" value="1"/>
</dbReference>
<reference evidence="2 3" key="1">
    <citation type="submission" date="2016-09" db="EMBL/GenBank/DDBJ databases">
        <authorList>
            <person name="Inglin R.C."/>
        </authorList>
    </citation>
    <scope>NUCLEOTIDE SEQUENCE [LARGE SCALE GENOMIC DNA]</scope>
    <source>
        <strain evidence="2 3">RI-517</strain>
    </source>
</reference>
<dbReference type="EMBL" id="MKGH01000019">
    <property type="protein sequence ID" value="PKX78253.1"/>
    <property type="molecule type" value="Genomic_DNA"/>
</dbReference>
<evidence type="ECO:0000259" key="1">
    <source>
        <dbReference type="SMART" id="SM00471"/>
    </source>
</evidence>
<dbReference type="Gene3D" id="1.10.3210.10">
    <property type="entry name" value="Hypothetical protein af1432"/>
    <property type="match status" value="1"/>
</dbReference>